<feature type="compositionally biased region" description="Basic and acidic residues" evidence="1">
    <location>
        <begin position="371"/>
        <end position="391"/>
    </location>
</feature>
<protein>
    <recommendedName>
        <fullName evidence="3">DUF7702 domain-containing protein</fullName>
    </recommendedName>
</protein>
<feature type="compositionally biased region" description="Basic and acidic residues" evidence="1">
    <location>
        <begin position="311"/>
        <end position="336"/>
    </location>
</feature>
<proteinExistence type="predicted"/>
<accession>A0AA43QQM8</accession>
<dbReference type="Pfam" id="PF24800">
    <property type="entry name" value="DUF7702"/>
    <property type="match status" value="1"/>
</dbReference>
<feature type="transmembrane region" description="Helical" evidence="2">
    <location>
        <begin position="98"/>
        <end position="123"/>
    </location>
</feature>
<evidence type="ECO:0000259" key="3">
    <source>
        <dbReference type="Pfam" id="PF24800"/>
    </source>
</evidence>
<reference evidence="4" key="1">
    <citation type="journal article" date="2023" name="Genome Biol. Evol.">
        <title>First Whole Genome Sequence and Flow Cytometry Genome Size Data for the Lichen-Forming Fungus Ramalina farinacea (Ascomycota).</title>
        <authorList>
            <person name="Llewellyn T."/>
            <person name="Mian S."/>
            <person name="Hill R."/>
            <person name="Leitch I.J."/>
            <person name="Gaya E."/>
        </authorList>
    </citation>
    <scope>NUCLEOTIDE SEQUENCE</scope>
    <source>
        <strain evidence="4">LIQ254RAFAR</strain>
    </source>
</reference>
<keyword evidence="5" id="KW-1185">Reference proteome</keyword>
<feature type="domain" description="DUF7702" evidence="3">
    <location>
        <begin position="59"/>
        <end position="201"/>
    </location>
</feature>
<evidence type="ECO:0000256" key="2">
    <source>
        <dbReference type="SAM" id="Phobius"/>
    </source>
</evidence>
<evidence type="ECO:0000313" key="4">
    <source>
        <dbReference type="EMBL" id="MDI1490866.1"/>
    </source>
</evidence>
<feature type="transmembrane region" description="Helical" evidence="2">
    <location>
        <begin position="144"/>
        <end position="163"/>
    </location>
</feature>
<sequence length="391" mass="43763">MNADIETDVDQQPPYVNPQVATAGGHPNVHQDVPVCAVLIAIFLIGAISNMTIFQRNRRRGHRFFMSWALFGFSMARIATFILRLAVATRPTNVSLAIAAGIFTNVGILVLYVILFLLALRIFRATHPRLGWNPILRKAIKASYYGVAVALILVIAFTVLTFYTLDQGKRIAALWIQRVAILYLLLFNIAYLVFFLLSVMLSPEQESENFGKYGSMRSKLNIVSLAGFATLIIAGFRMGTIWSPPQLASNPPWWDGKVAFYLILFGLEVFVLYFLTFTRIDQRFWVPNGSSKRCNYSGTTGLDDSIGMKPWVHDQDDASQHDRDRNSLQSRGRVEAAFDGYVSRPSTAKKDEGRVSPVVEAVPPLQSGDKAPVKEEPFPLKDNPPEMKEEV</sequence>
<gene>
    <name evidence="4" type="ORF">OHK93_002071</name>
</gene>
<feature type="transmembrane region" description="Helical" evidence="2">
    <location>
        <begin position="258"/>
        <end position="275"/>
    </location>
</feature>
<dbReference type="PANTHER" id="PTHR35184">
    <property type="entry name" value="YALI0C10208P"/>
    <property type="match status" value="1"/>
</dbReference>
<feature type="transmembrane region" description="Helical" evidence="2">
    <location>
        <begin position="220"/>
        <end position="238"/>
    </location>
</feature>
<feature type="region of interest" description="Disordered" evidence="1">
    <location>
        <begin position="307"/>
        <end position="391"/>
    </location>
</feature>
<dbReference type="EMBL" id="JAPUFD010000013">
    <property type="protein sequence ID" value="MDI1490866.1"/>
    <property type="molecule type" value="Genomic_DNA"/>
</dbReference>
<feature type="transmembrane region" description="Helical" evidence="2">
    <location>
        <begin position="175"/>
        <end position="199"/>
    </location>
</feature>
<dbReference type="AlphaFoldDB" id="A0AA43QQM8"/>
<keyword evidence="2" id="KW-0472">Membrane</keyword>
<keyword evidence="2" id="KW-1133">Transmembrane helix</keyword>
<evidence type="ECO:0000313" key="5">
    <source>
        <dbReference type="Proteomes" id="UP001161017"/>
    </source>
</evidence>
<feature type="transmembrane region" description="Helical" evidence="2">
    <location>
        <begin position="32"/>
        <end position="53"/>
    </location>
</feature>
<evidence type="ECO:0000256" key="1">
    <source>
        <dbReference type="SAM" id="MobiDB-lite"/>
    </source>
</evidence>
<organism evidence="4 5">
    <name type="scientific">Ramalina farinacea</name>
    <dbReference type="NCBI Taxonomy" id="258253"/>
    <lineage>
        <taxon>Eukaryota</taxon>
        <taxon>Fungi</taxon>
        <taxon>Dikarya</taxon>
        <taxon>Ascomycota</taxon>
        <taxon>Pezizomycotina</taxon>
        <taxon>Lecanoromycetes</taxon>
        <taxon>OSLEUM clade</taxon>
        <taxon>Lecanoromycetidae</taxon>
        <taxon>Lecanorales</taxon>
        <taxon>Lecanorineae</taxon>
        <taxon>Ramalinaceae</taxon>
        <taxon>Ramalina</taxon>
    </lineage>
</organism>
<keyword evidence="2" id="KW-0812">Transmembrane</keyword>
<dbReference type="PANTHER" id="PTHR35184:SF1">
    <property type="entry name" value="INTEGRAL MEMBRANE PROTEIN"/>
    <property type="match status" value="1"/>
</dbReference>
<dbReference type="InterPro" id="IPR056119">
    <property type="entry name" value="DUF7702"/>
</dbReference>
<feature type="transmembrane region" description="Helical" evidence="2">
    <location>
        <begin position="65"/>
        <end position="86"/>
    </location>
</feature>
<comment type="caution">
    <text evidence="4">The sequence shown here is derived from an EMBL/GenBank/DDBJ whole genome shotgun (WGS) entry which is preliminary data.</text>
</comment>
<dbReference type="Proteomes" id="UP001161017">
    <property type="component" value="Unassembled WGS sequence"/>
</dbReference>
<name>A0AA43QQM8_9LECA</name>